<dbReference type="SUPFAM" id="SSF46955">
    <property type="entry name" value="Putative DNA-binding domain"/>
    <property type="match status" value="1"/>
</dbReference>
<proteinExistence type="predicted"/>
<gene>
    <name evidence="3" type="ORF">EDD31_0855</name>
</gene>
<feature type="domain" description="HTH merR-type" evidence="2">
    <location>
        <begin position="1"/>
        <end position="68"/>
    </location>
</feature>
<dbReference type="GO" id="GO:0003700">
    <property type="term" value="F:DNA-binding transcription factor activity"/>
    <property type="evidence" value="ECO:0007669"/>
    <property type="project" value="InterPro"/>
</dbReference>
<evidence type="ECO:0000313" key="3">
    <source>
        <dbReference type="EMBL" id="ROR72503.1"/>
    </source>
</evidence>
<dbReference type="RefSeq" id="WP_123303053.1">
    <property type="nucleotide sequence ID" value="NZ_RKHK01000001.1"/>
</dbReference>
<accession>A0A3N2BB61</accession>
<dbReference type="InterPro" id="IPR047057">
    <property type="entry name" value="MerR_fam"/>
</dbReference>
<organism evidence="3 4">
    <name type="scientific">Bogoriella caseilytica</name>
    <dbReference type="NCBI Taxonomy" id="56055"/>
    <lineage>
        <taxon>Bacteria</taxon>
        <taxon>Bacillati</taxon>
        <taxon>Actinomycetota</taxon>
        <taxon>Actinomycetes</taxon>
        <taxon>Micrococcales</taxon>
        <taxon>Bogoriellaceae</taxon>
        <taxon>Bogoriella</taxon>
    </lineage>
</organism>
<name>A0A3N2BB61_9MICO</name>
<dbReference type="PANTHER" id="PTHR30204">
    <property type="entry name" value="REDOX-CYCLING DRUG-SENSING TRANSCRIPTIONAL ACTIVATOR SOXR"/>
    <property type="match status" value="1"/>
</dbReference>
<keyword evidence="1 3" id="KW-0238">DNA-binding</keyword>
<protein>
    <submittedName>
        <fullName evidence="3">DNA-binding transcriptional MerR regulator</fullName>
    </submittedName>
</protein>
<dbReference type="Pfam" id="PF13411">
    <property type="entry name" value="MerR_1"/>
    <property type="match status" value="1"/>
</dbReference>
<dbReference type="PRINTS" id="PR00040">
    <property type="entry name" value="HTHMERR"/>
</dbReference>
<dbReference type="OrthoDB" id="5242095at2"/>
<dbReference type="Proteomes" id="UP000280668">
    <property type="component" value="Unassembled WGS sequence"/>
</dbReference>
<dbReference type="SMART" id="SM00422">
    <property type="entry name" value="HTH_MERR"/>
    <property type="match status" value="1"/>
</dbReference>
<dbReference type="AlphaFoldDB" id="A0A3N2BB61"/>
<dbReference type="InterPro" id="IPR009061">
    <property type="entry name" value="DNA-bd_dom_put_sf"/>
</dbReference>
<dbReference type="PROSITE" id="PS50937">
    <property type="entry name" value="HTH_MERR_2"/>
    <property type="match status" value="1"/>
</dbReference>
<sequence length="123" mass="13292">MRIGELSARTGASPRSLRYYEQQGLLSSERQSNGYREYGANAVAMVQTIRSLLDIGLPTALVKDVLPCTVGEKAEAACPELLERIAVLRDDVRSRAARFESIDASLTSYLSANAQASPAVSTE</sequence>
<dbReference type="PANTHER" id="PTHR30204:SF93">
    <property type="entry name" value="HTH MERR-TYPE DOMAIN-CONTAINING PROTEIN"/>
    <property type="match status" value="1"/>
</dbReference>
<evidence type="ECO:0000256" key="1">
    <source>
        <dbReference type="ARBA" id="ARBA00023125"/>
    </source>
</evidence>
<evidence type="ECO:0000313" key="4">
    <source>
        <dbReference type="Proteomes" id="UP000280668"/>
    </source>
</evidence>
<keyword evidence="4" id="KW-1185">Reference proteome</keyword>
<dbReference type="EMBL" id="RKHK01000001">
    <property type="protein sequence ID" value="ROR72503.1"/>
    <property type="molecule type" value="Genomic_DNA"/>
</dbReference>
<reference evidence="3 4" key="1">
    <citation type="submission" date="2018-11" db="EMBL/GenBank/DDBJ databases">
        <title>Sequencing the genomes of 1000 actinobacteria strains.</title>
        <authorList>
            <person name="Klenk H.-P."/>
        </authorList>
    </citation>
    <scope>NUCLEOTIDE SEQUENCE [LARGE SCALE GENOMIC DNA]</scope>
    <source>
        <strain evidence="3 4">DSM 11294</strain>
    </source>
</reference>
<comment type="caution">
    <text evidence="3">The sequence shown here is derived from an EMBL/GenBank/DDBJ whole genome shotgun (WGS) entry which is preliminary data.</text>
</comment>
<dbReference type="GO" id="GO:0003677">
    <property type="term" value="F:DNA binding"/>
    <property type="evidence" value="ECO:0007669"/>
    <property type="project" value="UniProtKB-KW"/>
</dbReference>
<dbReference type="Gene3D" id="1.10.1660.10">
    <property type="match status" value="1"/>
</dbReference>
<evidence type="ECO:0000259" key="2">
    <source>
        <dbReference type="PROSITE" id="PS50937"/>
    </source>
</evidence>
<dbReference type="InterPro" id="IPR000551">
    <property type="entry name" value="MerR-type_HTH_dom"/>
</dbReference>